<feature type="transmembrane region" description="Helical" evidence="5">
    <location>
        <begin position="285"/>
        <end position="307"/>
    </location>
</feature>
<dbReference type="OrthoDB" id="4139357at2759"/>
<keyword evidence="4 5" id="KW-0472">Membrane</keyword>
<dbReference type="STRING" id="2656787.A0A370TIY5"/>
<dbReference type="Gene3D" id="1.20.1250.20">
    <property type="entry name" value="MFS general substrate transporter like domains"/>
    <property type="match status" value="1"/>
</dbReference>
<dbReference type="GO" id="GO:0005886">
    <property type="term" value="C:plasma membrane"/>
    <property type="evidence" value="ECO:0007669"/>
    <property type="project" value="TreeGrafter"/>
</dbReference>
<comment type="caution">
    <text evidence="6">The sequence shown here is derived from an EMBL/GenBank/DDBJ whole genome shotgun (WGS) entry which is preliminary data.</text>
</comment>
<feature type="transmembrane region" description="Helical" evidence="5">
    <location>
        <begin position="87"/>
        <end position="109"/>
    </location>
</feature>
<proteinExistence type="predicted"/>
<protein>
    <recommendedName>
        <fullName evidence="8">Major facilitator superfamily (MFS) profile domain-containing protein</fullName>
    </recommendedName>
</protein>
<name>A0A370TIY5_9HELO</name>
<evidence type="ECO:0000256" key="2">
    <source>
        <dbReference type="ARBA" id="ARBA00022692"/>
    </source>
</evidence>
<comment type="subcellular location">
    <subcellularLocation>
        <location evidence="1">Membrane</location>
        <topology evidence="1">Multi-pass membrane protein</topology>
    </subcellularLocation>
</comment>
<feature type="transmembrane region" description="Helical" evidence="5">
    <location>
        <begin position="20"/>
        <end position="38"/>
    </location>
</feature>
<dbReference type="RefSeq" id="XP_031868144.1">
    <property type="nucleotide sequence ID" value="XM_032015875.1"/>
</dbReference>
<keyword evidence="7" id="KW-1185">Reference proteome</keyword>
<accession>A0A370TIY5</accession>
<dbReference type="SUPFAM" id="SSF103473">
    <property type="entry name" value="MFS general substrate transporter"/>
    <property type="match status" value="1"/>
</dbReference>
<dbReference type="InterPro" id="IPR036259">
    <property type="entry name" value="MFS_trans_sf"/>
</dbReference>
<feature type="transmembrane region" description="Helical" evidence="5">
    <location>
        <begin position="121"/>
        <end position="144"/>
    </location>
</feature>
<dbReference type="PANTHER" id="PTHR23501">
    <property type="entry name" value="MAJOR FACILITATOR SUPERFAMILY"/>
    <property type="match status" value="1"/>
</dbReference>
<keyword evidence="3 5" id="KW-1133">Transmembrane helix</keyword>
<dbReference type="PANTHER" id="PTHR23501:SF94">
    <property type="entry name" value="MAJOR FACILITATOR SUPERFAMILY (MFS) PROFILE DOMAIN-CONTAINING PROTEIN"/>
    <property type="match status" value="1"/>
</dbReference>
<sequence length="324" mass="35325">MDHSMSELPFRQKLVLVDWIGGGLFAASMCSILIGITWGGCRYNWAGVQILVPIIVGLFGMVATVVWESRVANPFLPLRLFKSRSGAVSYFCAFIQGLLLFSMLYYLPFFFESCKNLSPTLAGVSLIPVTGALIPTAIVIGIIITRTGSYRWALWFGFGSTMIAHGLFILLNAQISSRQWIPFFLLGGCGHGLVVMSLTICIQAIAKPEDAAYAAATYTFVRTIGMCVGVAIGGCIFQNALSNKLKDLALPISVANNAEAFLAILKTLDLDSPIRQAYVTAYSYGFRQVFIAMTAIVGVGGICSLLIQEFTMDRNLESEHVIRR</sequence>
<dbReference type="Pfam" id="PF07690">
    <property type="entry name" value="MFS_1"/>
    <property type="match status" value="1"/>
</dbReference>
<keyword evidence="2 5" id="KW-0812">Transmembrane</keyword>
<evidence type="ECO:0008006" key="8">
    <source>
        <dbReference type="Google" id="ProtNLM"/>
    </source>
</evidence>
<dbReference type="GeneID" id="43600101"/>
<evidence type="ECO:0000313" key="6">
    <source>
        <dbReference type="EMBL" id="RDL35321.1"/>
    </source>
</evidence>
<dbReference type="AlphaFoldDB" id="A0A370TIY5"/>
<organism evidence="6 7">
    <name type="scientific">Venustampulla echinocandica</name>
    <dbReference type="NCBI Taxonomy" id="2656787"/>
    <lineage>
        <taxon>Eukaryota</taxon>
        <taxon>Fungi</taxon>
        <taxon>Dikarya</taxon>
        <taxon>Ascomycota</taxon>
        <taxon>Pezizomycotina</taxon>
        <taxon>Leotiomycetes</taxon>
        <taxon>Helotiales</taxon>
        <taxon>Pleuroascaceae</taxon>
        <taxon>Venustampulla</taxon>
    </lineage>
</organism>
<evidence type="ECO:0000256" key="1">
    <source>
        <dbReference type="ARBA" id="ARBA00004141"/>
    </source>
</evidence>
<dbReference type="InterPro" id="IPR011701">
    <property type="entry name" value="MFS"/>
</dbReference>
<feature type="transmembrane region" description="Helical" evidence="5">
    <location>
        <begin position="150"/>
        <end position="171"/>
    </location>
</feature>
<evidence type="ECO:0000313" key="7">
    <source>
        <dbReference type="Proteomes" id="UP000254866"/>
    </source>
</evidence>
<evidence type="ECO:0000256" key="3">
    <source>
        <dbReference type="ARBA" id="ARBA00022989"/>
    </source>
</evidence>
<evidence type="ECO:0000256" key="5">
    <source>
        <dbReference type="SAM" id="Phobius"/>
    </source>
</evidence>
<dbReference type="EMBL" id="NPIC01000006">
    <property type="protein sequence ID" value="RDL35321.1"/>
    <property type="molecule type" value="Genomic_DNA"/>
</dbReference>
<feature type="transmembrane region" description="Helical" evidence="5">
    <location>
        <begin position="212"/>
        <end position="236"/>
    </location>
</feature>
<feature type="transmembrane region" description="Helical" evidence="5">
    <location>
        <begin position="183"/>
        <end position="206"/>
    </location>
</feature>
<feature type="transmembrane region" description="Helical" evidence="5">
    <location>
        <begin position="50"/>
        <end position="67"/>
    </location>
</feature>
<reference evidence="6 7" key="1">
    <citation type="journal article" date="2018" name="IMA Fungus">
        <title>IMA Genome-F 9: Draft genome sequence of Annulohypoxylon stygium, Aspergillus mulundensis, Berkeleyomyces basicola (syn. Thielaviopsis basicola), Ceratocystis smalleyi, two Cercospora beticola strains, Coleophoma cylindrospora, Fusarium fracticaudum, Phialophora cf. hyalina, and Morchella septimelata.</title>
        <authorList>
            <person name="Wingfield B.D."/>
            <person name="Bills G.F."/>
            <person name="Dong Y."/>
            <person name="Huang W."/>
            <person name="Nel W.J."/>
            <person name="Swalarsk-Parry B.S."/>
            <person name="Vaghefi N."/>
            <person name="Wilken P.M."/>
            <person name="An Z."/>
            <person name="de Beer Z.W."/>
            <person name="De Vos L."/>
            <person name="Chen L."/>
            <person name="Duong T.A."/>
            <person name="Gao Y."/>
            <person name="Hammerbacher A."/>
            <person name="Kikkert J.R."/>
            <person name="Li Y."/>
            <person name="Li H."/>
            <person name="Li K."/>
            <person name="Li Q."/>
            <person name="Liu X."/>
            <person name="Ma X."/>
            <person name="Naidoo K."/>
            <person name="Pethybridge S.J."/>
            <person name="Sun J."/>
            <person name="Steenkamp E.T."/>
            <person name="van der Nest M.A."/>
            <person name="van Wyk S."/>
            <person name="Wingfield M.J."/>
            <person name="Xiong C."/>
            <person name="Yue Q."/>
            <person name="Zhang X."/>
        </authorList>
    </citation>
    <scope>NUCLEOTIDE SEQUENCE [LARGE SCALE GENOMIC DNA]</scope>
    <source>
        <strain evidence="6 7">BP 5553</strain>
    </source>
</reference>
<dbReference type="GO" id="GO:0022857">
    <property type="term" value="F:transmembrane transporter activity"/>
    <property type="evidence" value="ECO:0007669"/>
    <property type="project" value="InterPro"/>
</dbReference>
<dbReference type="Proteomes" id="UP000254866">
    <property type="component" value="Unassembled WGS sequence"/>
</dbReference>
<evidence type="ECO:0000256" key="4">
    <source>
        <dbReference type="ARBA" id="ARBA00023136"/>
    </source>
</evidence>
<gene>
    <name evidence="6" type="ORF">BP5553_07252</name>
</gene>